<evidence type="ECO:0000313" key="2">
    <source>
        <dbReference type="Proteomes" id="UP000035720"/>
    </source>
</evidence>
<name>A0A077M4W9_9MICO</name>
<accession>A0A077M4W9</accession>
<sequence length="39" mass="4317">MAPPFDITSGKAASTLVYTGQWSQMTCRLILTIASMRRL</sequence>
<evidence type="ECO:0000313" key="1">
    <source>
        <dbReference type="EMBL" id="CCI52331.1"/>
    </source>
</evidence>
<dbReference type="EMBL" id="CAJC01000068">
    <property type="protein sequence ID" value="CCI52331.1"/>
    <property type="molecule type" value="Genomic_DNA"/>
</dbReference>
<keyword evidence="2" id="KW-1185">Reference proteome</keyword>
<comment type="caution">
    <text evidence="1">The sequence shown here is derived from an EMBL/GenBank/DDBJ whole genome shotgun (WGS) entry which is preliminary data.</text>
</comment>
<proteinExistence type="predicted"/>
<dbReference type="AlphaFoldDB" id="A0A077M4W9"/>
<reference evidence="1 2" key="1">
    <citation type="journal article" date="2013" name="ISME J.">
        <title>A metabolic model for members of the genus Tetrasphaera involved in enhanced biological phosphorus removal.</title>
        <authorList>
            <person name="Kristiansen R."/>
            <person name="Nguyen H.T.T."/>
            <person name="Saunders A.M."/>
            <person name="Nielsen J.L."/>
            <person name="Wimmer R."/>
            <person name="Le V.Q."/>
            <person name="McIlroy S.J."/>
            <person name="Petrovski S."/>
            <person name="Seviour R.J."/>
            <person name="Calteau A."/>
            <person name="Nielsen K.L."/>
            <person name="Nielsen P.H."/>
        </authorList>
    </citation>
    <scope>NUCLEOTIDE SEQUENCE [LARGE SCALE GENOMIC DNA]</scope>
    <source>
        <strain evidence="1 2">Ben 74</strain>
    </source>
</reference>
<gene>
    <name evidence="1" type="ORF">BN13_160013</name>
</gene>
<dbReference type="Proteomes" id="UP000035720">
    <property type="component" value="Unassembled WGS sequence"/>
</dbReference>
<protein>
    <submittedName>
        <fullName evidence="1">Uncharacterized protein</fullName>
    </submittedName>
</protein>
<organism evidence="1 2">
    <name type="scientific">Nostocoides jenkinsii Ben 74</name>
    <dbReference type="NCBI Taxonomy" id="1193518"/>
    <lineage>
        <taxon>Bacteria</taxon>
        <taxon>Bacillati</taxon>
        <taxon>Actinomycetota</taxon>
        <taxon>Actinomycetes</taxon>
        <taxon>Micrococcales</taxon>
        <taxon>Intrasporangiaceae</taxon>
        <taxon>Nostocoides</taxon>
    </lineage>
</organism>